<dbReference type="AlphaFoldDB" id="A0A1R3I9G6"/>
<sequence>MIVDRRDPIVESDDDDDESNDQDEMVVSHGGEMTGCQIMILGTNLHSFNYVGNLRTDFFLCNSSPLVYASLFMYSTSRGASYRAHKLLRKLTSMKLLIIHPTTFEACMAITLSAYDEEQDNWTLEPVPPSFSTHLKTIDIWRFIGSDDELHVVKVLLRTATVLEKMRFKFFALFINQIELYEEIKKFPKASPNCEIGLL</sequence>
<feature type="compositionally biased region" description="Acidic residues" evidence="1">
    <location>
        <begin position="10"/>
        <end position="24"/>
    </location>
</feature>
<proteinExistence type="predicted"/>
<dbReference type="InterPro" id="IPR006566">
    <property type="entry name" value="FBD"/>
</dbReference>
<organism evidence="3 4">
    <name type="scientific">Corchorus capsularis</name>
    <name type="common">Jute</name>
    <dbReference type="NCBI Taxonomy" id="210143"/>
    <lineage>
        <taxon>Eukaryota</taxon>
        <taxon>Viridiplantae</taxon>
        <taxon>Streptophyta</taxon>
        <taxon>Embryophyta</taxon>
        <taxon>Tracheophyta</taxon>
        <taxon>Spermatophyta</taxon>
        <taxon>Magnoliopsida</taxon>
        <taxon>eudicotyledons</taxon>
        <taxon>Gunneridae</taxon>
        <taxon>Pentapetalae</taxon>
        <taxon>rosids</taxon>
        <taxon>malvids</taxon>
        <taxon>Malvales</taxon>
        <taxon>Malvaceae</taxon>
        <taxon>Grewioideae</taxon>
        <taxon>Apeibeae</taxon>
        <taxon>Corchorus</taxon>
    </lineage>
</organism>
<accession>A0A1R3I9G6</accession>
<dbReference type="Proteomes" id="UP000188268">
    <property type="component" value="Unassembled WGS sequence"/>
</dbReference>
<evidence type="ECO:0000259" key="2">
    <source>
        <dbReference type="SMART" id="SM00579"/>
    </source>
</evidence>
<dbReference type="Gramene" id="OMO79209">
    <property type="protein sequence ID" value="OMO79209"/>
    <property type="gene ID" value="CCACVL1_13841"/>
</dbReference>
<dbReference type="Pfam" id="PF08387">
    <property type="entry name" value="FBD"/>
    <property type="match status" value="1"/>
</dbReference>
<dbReference type="PANTHER" id="PTHR31900">
    <property type="entry name" value="F-BOX/RNI SUPERFAMILY PROTEIN-RELATED"/>
    <property type="match status" value="1"/>
</dbReference>
<evidence type="ECO:0000313" key="3">
    <source>
        <dbReference type="EMBL" id="OMO79209.1"/>
    </source>
</evidence>
<dbReference type="InterPro" id="IPR050232">
    <property type="entry name" value="FBL13/AtMIF1-like"/>
</dbReference>
<dbReference type="SMART" id="SM00579">
    <property type="entry name" value="FBD"/>
    <property type="match status" value="1"/>
</dbReference>
<dbReference type="EMBL" id="AWWV01010447">
    <property type="protein sequence ID" value="OMO79209.1"/>
    <property type="molecule type" value="Genomic_DNA"/>
</dbReference>
<feature type="region of interest" description="Disordered" evidence="1">
    <location>
        <begin position="1"/>
        <end position="24"/>
    </location>
</feature>
<reference evidence="3 4" key="1">
    <citation type="submission" date="2013-09" db="EMBL/GenBank/DDBJ databases">
        <title>Corchorus capsularis genome sequencing.</title>
        <authorList>
            <person name="Alam M."/>
            <person name="Haque M.S."/>
            <person name="Islam M.S."/>
            <person name="Emdad E.M."/>
            <person name="Islam M.M."/>
            <person name="Ahmed B."/>
            <person name="Halim A."/>
            <person name="Hossen Q.M.M."/>
            <person name="Hossain M.Z."/>
            <person name="Ahmed R."/>
            <person name="Khan M.M."/>
            <person name="Islam R."/>
            <person name="Rashid M.M."/>
            <person name="Khan S.A."/>
            <person name="Rahman M.S."/>
            <person name="Alam M."/>
        </authorList>
    </citation>
    <scope>NUCLEOTIDE SEQUENCE [LARGE SCALE GENOMIC DNA]</scope>
    <source>
        <strain evidence="4">cv. CVL-1</strain>
        <tissue evidence="3">Whole seedling</tissue>
    </source>
</reference>
<dbReference type="OMA" id="DDWTINS"/>
<gene>
    <name evidence="3" type="ORF">CCACVL1_13841</name>
</gene>
<dbReference type="OrthoDB" id="1298252at2759"/>
<comment type="caution">
    <text evidence="3">The sequence shown here is derived from an EMBL/GenBank/DDBJ whole genome shotgun (WGS) entry which is preliminary data.</text>
</comment>
<feature type="domain" description="FBD" evidence="2">
    <location>
        <begin position="129"/>
        <end position="199"/>
    </location>
</feature>
<keyword evidence="4" id="KW-1185">Reference proteome</keyword>
<name>A0A1R3I9G6_COCAP</name>
<evidence type="ECO:0000256" key="1">
    <source>
        <dbReference type="SAM" id="MobiDB-lite"/>
    </source>
</evidence>
<dbReference type="PANTHER" id="PTHR31900:SF30">
    <property type="entry name" value="SUPERFAMILY PROTEIN, PUTATIVE-RELATED"/>
    <property type="match status" value="1"/>
</dbReference>
<protein>
    <submittedName>
        <fullName evidence="3">F-box/LRR-repeat protein</fullName>
    </submittedName>
</protein>
<evidence type="ECO:0000313" key="4">
    <source>
        <dbReference type="Proteomes" id="UP000188268"/>
    </source>
</evidence>